<sequence length="325" mass="36898">MTKKVIIIGAGNIGSRHLQALRAVKISLEIIVVDPAQNSLNLSKERYQTMPRGKHEHKISFFTEIPDNLKSVDLGIIATCSDTRAEITRKLLAKTKVRHLVLEKLLFNKKKDYKSIGLLLKKNKVKTWVNCPMRMMPLYKNIQPELKKTKIAYYATWAGFGLITSAIHYLDHMVFMTGSDDFTVNTDGIDSKPIPSKRKGFLELSGTLQILFKNGSVGNLACFINANLPILIQFHCEKLRCIARETEAKAWISRAGEDWKWKEIDAQIPFQSQLTTGLAEDILSRGECGLVGYEQSAKTHLQLLEPVFNFLNKNSSKKYDYYPFT</sequence>
<organism evidence="3 4">
    <name type="scientific">Candidatus Yanofskybacteria bacterium RIFCSPLOWO2_01_FULL_43_22</name>
    <dbReference type="NCBI Taxonomy" id="1802695"/>
    <lineage>
        <taxon>Bacteria</taxon>
        <taxon>Candidatus Yanofskyibacteriota</taxon>
    </lineage>
</organism>
<feature type="transmembrane region" description="Helical" evidence="1">
    <location>
        <begin position="151"/>
        <end position="170"/>
    </location>
</feature>
<keyword evidence="1" id="KW-0812">Transmembrane</keyword>
<dbReference type="PANTHER" id="PTHR43377">
    <property type="entry name" value="BILIVERDIN REDUCTASE A"/>
    <property type="match status" value="1"/>
</dbReference>
<dbReference type="InterPro" id="IPR036291">
    <property type="entry name" value="NAD(P)-bd_dom_sf"/>
</dbReference>
<dbReference type="InterPro" id="IPR000683">
    <property type="entry name" value="Gfo/Idh/MocA-like_OxRdtase_N"/>
</dbReference>
<reference evidence="3 4" key="1">
    <citation type="journal article" date="2016" name="Nat. Commun.">
        <title>Thousands of microbial genomes shed light on interconnected biogeochemical processes in an aquifer system.</title>
        <authorList>
            <person name="Anantharaman K."/>
            <person name="Brown C.T."/>
            <person name="Hug L.A."/>
            <person name="Sharon I."/>
            <person name="Castelle C.J."/>
            <person name="Probst A.J."/>
            <person name="Thomas B.C."/>
            <person name="Singh A."/>
            <person name="Wilkins M.J."/>
            <person name="Karaoz U."/>
            <person name="Brodie E.L."/>
            <person name="Williams K.H."/>
            <person name="Hubbard S.S."/>
            <person name="Banfield J.F."/>
        </authorList>
    </citation>
    <scope>NUCLEOTIDE SEQUENCE [LARGE SCALE GENOMIC DNA]</scope>
</reference>
<dbReference type="Proteomes" id="UP000178911">
    <property type="component" value="Unassembled WGS sequence"/>
</dbReference>
<dbReference type="STRING" id="1802695.A3A13_00980"/>
<dbReference type="InterPro" id="IPR051450">
    <property type="entry name" value="Gfo/Idh/MocA_Oxidoreductases"/>
</dbReference>
<evidence type="ECO:0000313" key="4">
    <source>
        <dbReference type="Proteomes" id="UP000178911"/>
    </source>
</evidence>
<proteinExistence type="predicted"/>
<dbReference type="Gene3D" id="3.40.50.720">
    <property type="entry name" value="NAD(P)-binding Rossmann-like Domain"/>
    <property type="match status" value="1"/>
</dbReference>
<protein>
    <recommendedName>
        <fullName evidence="2">Gfo/Idh/MocA-like oxidoreductase N-terminal domain-containing protein</fullName>
    </recommendedName>
</protein>
<dbReference type="EMBL" id="MGKJ01000010">
    <property type="protein sequence ID" value="OGN24633.1"/>
    <property type="molecule type" value="Genomic_DNA"/>
</dbReference>
<keyword evidence="1" id="KW-1133">Transmembrane helix</keyword>
<dbReference type="SUPFAM" id="SSF51735">
    <property type="entry name" value="NAD(P)-binding Rossmann-fold domains"/>
    <property type="match status" value="1"/>
</dbReference>
<dbReference type="Pfam" id="PF01408">
    <property type="entry name" value="GFO_IDH_MocA"/>
    <property type="match status" value="1"/>
</dbReference>
<feature type="domain" description="Gfo/Idh/MocA-like oxidoreductase N-terminal" evidence="2">
    <location>
        <begin position="4"/>
        <end position="130"/>
    </location>
</feature>
<accession>A0A1F8GH47</accession>
<comment type="caution">
    <text evidence="3">The sequence shown here is derived from an EMBL/GenBank/DDBJ whole genome shotgun (WGS) entry which is preliminary data.</text>
</comment>
<evidence type="ECO:0000313" key="3">
    <source>
        <dbReference type="EMBL" id="OGN24633.1"/>
    </source>
</evidence>
<dbReference type="PANTHER" id="PTHR43377:SF1">
    <property type="entry name" value="BILIVERDIN REDUCTASE A"/>
    <property type="match status" value="1"/>
</dbReference>
<dbReference type="AlphaFoldDB" id="A0A1F8GH47"/>
<keyword evidence="1" id="KW-0472">Membrane</keyword>
<dbReference type="GO" id="GO:0000166">
    <property type="term" value="F:nucleotide binding"/>
    <property type="evidence" value="ECO:0007669"/>
    <property type="project" value="InterPro"/>
</dbReference>
<evidence type="ECO:0000259" key="2">
    <source>
        <dbReference type="Pfam" id="PF01408"/>
    </source>
</evidence>
<evidence type="ECO:0000256" key="1">
    <source>
        <dbReference type="SAM" id="Phobius"/>
    </source>
</evidence>
<gene>
    <name evidence="3" type="ORF">A3A13_00980</name>
</gene>
<name>A0A1F8GH47_9BACT</name>